<keyword evidence="2" id="KW-1185">Reference proteome</keyword>
<evidence type="ECO:0000313" key="2">
    <source>
        <dbReference type="Proteomes" id="UP000789920"/>
    </source>
</evidence>
<proteinExistence type="predicted"/>
<sequence length="525" mass="58735">MKYILTSLILALGLAFASIKTASAAGAADYYVYSLPGLPDNANVKSHAGMDGLFLENGPWRMNSDQSLRIIDGSWIEFANVLYVDQPVGTGFSYVNSTGYLTNVSQVPGEFLIFLDKFFDIFPEFSKDDIYIAGESFAGTFIPYIATEILKRNNEVGTFVNHYNLKGIAIGNGWIDPIPQKAAENQLASCVAAENKSLTIHNDFVGNKVTCVNQYDIRDYKDSYPSCGLGWPYELPTIYKYLARDDVVKAIHAEHKSGDWVECSSTVGRGFTNDPSPPSITLLPSILKQINVLFGDQDLICNLEGTEAMIKELEWNEAKGFQNSTTTPMSFNNTVYGHMISERNLTYVVLYNASHMAPYDIPLESMDMMYRFMGINFESTVTSGTPVPPSTKILNDDNHINSIKFNEYSGTITLIIVICGVVSLAAFVYRGKLKRKKSISQTMKAVVESSNNEMDELVIETPLFQSDNVDHFGDSEDEDNGHGQIVESSIRNNQDRYVDDEQDRYVDDEKHVRYVDNKEDYDRGK</sequence>
<accession>A0ACA9K8K0</accession>
<dbReference type="EMBL" id="CAJVQC010000054">
    <property type="protein sequence ID" value="CAG8459246.1"/>
    <property type="molecule type" value="Genomic_DNA"/>
</dbReference>
<evidence type="ECO:0000313" key="1">
    <source>
        <dbReference type="EMBL" id="CAG8459246.1"/>
    </source>
</evidence>
<organism evidence="1 2">
    <name type="scientific">Racocetra persica</name>
    <dbReference type="NCBI Taxonomy" id="160502"/>
    <lineage>
        <taxon>Eukaryota</taxon>
        <taxon>Fungi</taxon>
        <taxon>Fungi incertae sedis</taxon>
        <taxon>Mucoromycota</taxon>
        <taxon>Glomeromycotina</taxon>
        <taxon>Glomeromycetes</taxon>
        <taxon>Diversisporales</taxon>
        <taxon>Gigasporaceae</taxon>
        <taxon>Racocetra</taxon>
    </lineage>
</organism>
<reference evidence="1" key="1">
    <citation type="submission" date="2021-06" db="EMBL/GenBank/DDBJ databases">
        <authorList>
            <person name="Kallberg Y."/>
            <person name="Tangrot J."/>
            <person name="Rosling A."/>
        </authorList>
    </citation>
    <scope>NUCLEOTIDE SEQUENCE</scope>
    <source>
        <strain evidence="1">MA461A</strain>
    </source>
</reference>
<protein>
    <submittedName>
        <fullName evidence="1">25585_t:CDS:1</fullName>
    </submittedName>
</protein>
<comment type="caution">
    <text evidence="1">The sequence shown here is derived from an EMBL/GenBank/DDBJ whole genome shotgun (WGS) entry which is preliminary data.</text>
</comment>
<gene>
    <name evidence="1" type="ORF">RPERSI_LOCUS80</name>
</gene>
<name>A0ACA9K8K0_9GLOM</name>
<dbReference type="Proteomes" id="UP000789920">
    <property type="component" value="Unassembled WGS sequence"/>
</dbReference>